<dbReference type="WBParaSite" id="maker-uti_cns_0002361-snap-gene-0.7-mRNA-1">
    <property type="protein sequence ID" value="maker-uti_cns_0002361-snap-gene-0.7-mRNA-1"/>
    <property type="gene ID" value="maker-uti_cns_0002361-snap-gene-0.7"/>
</dbReference>
<evidence type="ECO:0000313" key="1">
    <source>
        <dbReference type="Proteomes" id="UP000095280"/>
    </source>
</evidence>
<accession>A0A1I8GMM0</accession>
<proteinExistence type="predicted"/>
<organism evidence="1 2">
    <name type="scientific">Macrostomum lignano</name>
    <dbReference type="NCBI Taxonomy" id="282301"/>
    <lineage>
        <taxon>Eukaryota</taxon>
        <taxon>Metazoa</taxon>
        <taxon>Spiralia</taxon>
        <taxon>Lophotrochozoa</taxon>
        <taxon>Platyhelminthes</taxon>
        <taxon>Rhabditophora</taxon>
        <taxon>Macrostomorpha</taxon>
        <taxon>Macrostomida</taxon>
        <taxon>Macrostomidae</taxon>
        <taxon>Macrostomum</taxon>
    </lineage>
</organism>
<evidence type="ECO:0000313" key="2">
    <source>
        <dbReference type="WBParaSite" id="maker-uti_cns_0002361-snap-gene-0.7-mRNA-1"/>
    </source>
</evidence>
<sequence>MGNTCGNGAAARRRVGLMERHTLSEEQMAKLEAMFKKAAKGKRYISFKEFLELYPESKLQRDESDMRSVYYAFADSRTNSLKFDGFVMLMLLSDRVGSLDESERM</sequence>
<dbReference type="Proteomes" id="UP000095280">
    <property type="component" value="Unplaced"/>
</dbReference>
<keyword evidence="1" id="KW-1185">Reference proteome</keyword>
<reference evidence="2" key="1">
    <citation type="submission" date="2016-11" db="UniProtKB">
        <authorList>
            <consortium name="WormBaseParasite"/>
        </authorList>
    </citation>
    <scope>IDENTIFICATION</scope>
</reference>
<dbReference type="Gene3D" id="1.10.238.10">
    <property type="entry name" value="EF-hand"/>
    <property type="match status" value="1"/>
</dbReference>
<dbReference type="AlphaFoldDB" id="A0A1I8GMM0"/>
<name>A0A1I8GMM0_9PLAT</name>
<dbReference type="InterPro" id="IPR011992">
    <property type="entry name" value="EF-hand-dom_pair"/>
</dbReference>
<protein>
    <submittedName>
        <fullName evidence="2">EF-hand domain-containing protein</fullName>
    </submittedName>
</protein>
<dbReference type="SUPFAM" id="SSF47473">
    <property type="entry name" value="EF-hand"/>
    <property type="match status" value="1"/>
</dbReference>